<sequence>MRSHLVPASGFFLTLLVLAHLPATQAMGGYTVDPAVESVVRGDQHWAFPAGYIRLSMPSEGVVNQVTGDSQVAGSRMLVGGTQRLYLKIKPGSETAVGDLLTVYRKQHKVFHPATRQYLGELIHQFGVVKVVAIEGQFAHGQLVASFAPIGPGDMLTRFVPPTVESRSESGRAAADVHGIIVDFPANRMLVGQMQVVYLDIGRNDGLQVGDYFEIYRVGGGLPRRVIGEVKVLSLEDSTSTVLVTKAIAPLLIGDRVGMRTATTPIPVVEVPEESPSNKSDVQQLARKIDDLTRASGGRAGMQVEQTGNTVVLSVNDLADRLYFESGEAAIKPDFQPILKQMGDILRQEGADTKIRIEGHADSMEIGPSLRSKYPTNLELSKARAINVARYLVEEAGIAPERLSSVGHGASRPVATNATDQGRRKNRRVEVVLYTPSRPPDAPQAPQTSPQGESGGNFTQVQSPAPTIPNGLSPEPAVGSTLSPSPVAAAPVESQPAQGSGSLVDQSSDGAEPAGSESAPDTVPLDRSEPAEPQSADAAPAPAP</sequence>
<dbReference type="PANTHER" id="PTHR30329">
    <property type="entry name" value="STATOR ELEMENT OF FLAGELLAR MOTOR COMPLEX"/>
    <property type="match status" value="1"/>
</dbReference>
<dbReference type="Gene3D" id="3.30.1330.60">
    <property type="entry name" value="OmpA-like domain"/>
    <property type="match status" value="1"/>
</dbReference>
<feature type="compositionally biased region" description="Polar residues" evidence="2">
    <location>
        <begin position="445"/>
        <end position="465"/>
    </location>
</feature>
<feature type="domain" description="OmpA-like" evidence="4">
    <location>
        <begin position="311"/>
        <end position="437"/>
    </location>
</feature>
<dbReference type="SUPFAM" id="SSF103088">
    <property type="entry name" value="OmpA-like"/>
    <property type="match status" value="1"/>
</dbReference>
<evidence type="ECO:0000256" key="1">
    <source>
        <dbReference type="PROSITE-ProRule" id="PRU00473"/>
    </source>
</evidence>
<gene>
    <name evidence="5" type="ORF">DNFV4_00408</name>
</gene>
<proteinExistence type="predicted"/>
<dbReference type="GO" id="GO:0016020">
    <property type="term" value="C:membrane"/>
    <property type="evidence" value="ECO:0007669"/>
    <property type="project" value="UniProtKB-UniRule"/>
</dbReference>
<feature type="chain" id="PRO_5041731479" evidence="3">
    <location>
        <begin position="20"/>
        <end position="544"/>
    </location>
</feature>
<dbReference type="CDD" id="cd07185">
    <property type="entry name" value="OmpA_C-like"/>
    <property type="match status" value="1"/>
</dbReference>
<dbReference type="InterPro" id="IPR006665">
    <property type="entry name" value="OmpA-like"/>
</dbReference>
<dbReference type="InterPro" id="IPR036737">
    <property type="entry name" value="OmpA-like_sf"/>
</dbReference>
<feature type="compositionally biased region" description="Low complexity" evidence="2">
    <location>
        <begin position="531"/>
        <end position="544"/>
    </location>
</feature>
<protein>
    <submittedName>
        <fullName evidence="5">OmpA-like domain-containing protein</fullName>
    </submittedName>
</protein>
<reference evidence="5" key="1">
    <citation type="submission" date="2022-10" db="EMBL/GenBank/DDBJ databases">
        <authorList>
            <person name="Koch H."/>
        </authorList>
    </citation>
    <scope>NUCLEOTIDE SEQUENCE</scope>
    <source>
        <strain evidence="5">DNF</strain>
    </source>
</reference>
<name>A0AA86MVX0_9BACT</name>
<dbReference type="Pfam" id="PF00691">
    <property type="entry name" value="OmpA"/>
    <property type="match status" value="1"/>
</dbReference>
<dbReference type="KEGG" id="nti:DNFV4_00408"/>
<evidence type="ECO:0000313" key="5">
    <source>
        <dbReference type="EMBL" id="CAI4029988.1"/>
    </source>
</evidence>
<dbReference type="AlphaFoldDB" id="A0AA86MVX0"/>
<dbReference type="PROSITE" id="PS51123">
    <property type="entry name" value="OMPA_2"/>
    <property type="match status" value="1"/>
</dbReference>
<feature type="compositionally biased region" description="Polar residues" evidence="2">
    <location>
        <begin position="495"/>
        <end position="509"/>
    </location>
</feature>
<organism evidence="5 6">
    <name type="scientific">Nitrospira tepida</name>
    <dbReference type="NCBI Taxonomy" id="2973512"/>
    <lineage>
        <taxon>Bacteria</taxon>
        <taxon>Pseudomonadati</taxon>
        <taxon>Nitrospirota</taxon>
        <taxon>Nitrospiria</taxon>
        <taxon>Nitrospirales</taxon>
        <taxon>Nitrospiraceae</taxon>
        <taxon>Nitrospira</taxon>
    </lineage>
</organism>
<dbReference type="Proteomes" id="UP001179121">
    <property type="component" value="Chromosome"/>
</dbReference>
<keyword evidence="3" id="KW-0732">Signal</keyword>
<dbReference type="InterPro" id="IPR050330">
    <property type="entry name" value="Bact_OuterMem_StrucFunc"/>
</dbReference>
<evidence type="ECO:0000313" key="6">
    <source>
        <dbReference type="Proteomes" id="UP001179121"/>
    </source>
</evidence>
<accession>A0AA86MVX0</accession>
<evidence type="ECO:0000259" key="4">
    <source>
        <dbReference type="PROSITE" id="PS51123"/>
    </source>
</evidence>
<dbReference type="PANTHER" id="PTHR30329:SF21">
    <property type="entry name" value="LIPOPROTEIN YIAD-RELATED"/>
    <property type="match status" value="1"/>
</dbReference>
<keyword evidence="1" id="KW-0472">Membrane</keyword>
<feature type="region of interest" description="Disordered" evidence="2">
    <location>
        <begin position="404"/>
        <end position="544"/>
    </location>
</feature>
<feature type="signal peptide" evidence="3">
    <location>
        <begin position="1"/>
        <end position="19"/>
    </location>
</feature>
<dbReference type="EMBL" id="OX365700">
    <property type="protein sequence ID" value="CAI4029988.1"/>
    <property type="molecule type" value="Genomic_DNA"/>
</dbReference>
<keyword evidence="6" id="KW-1185">Reference proteome</keyword>
<evidence type="ECO:0000256" key="3">
    <source>
        <dbReference type="SAM" id="SignalP"/>
    </source>
</evidence>
<dbReference type="RefSeq" id="WP_289267000.1">
    <property type="nucleotide sequence ID" value="NZ_OX365700.1"/>
</dbReference>
<evidence type="ECO:0000256" key="2">
    <source>
        <dbReference type="SAM" id="MobiDB-lite"/>
    </source>
</evidence>